<protein>
    <submittedName>
        <fullName evidence="1">Uncharacterized protein</fullName>
    </submittedName>
</protein>
<gene>
    <name evidence="1" type="ORF">UY48_C0029G0010</name>
</gene>
<accession>A0A0G1VWG8</accession>
<organism evidence="1 2">
    <name type="scientific">Candidatus Gottesmanbacteria bacterium GW2011_GWB1_49_7</name>
    <dbReference type="NCBI Taxonomy" id="1618448"/>
    <lineage>
        <taxon>Bacteria</taxon>
        <taxon>Candidatus Gottesmaniibacteriota</taxon>
    </lineage>
</organism>
<dbReference type="EMBL" id="LCQD01000029">
    <property type="protein sequence ID" value="KKW10823.1"/>
    <property type="molecule type" value="Genomic_DNA"/>
</dbReference>
<evidence type="ECO:0000313" key="1">
    <source>
        <dbReference type="EMBL" id="KKW10823.1"/>
    </source>
</evidence>
<dbReference type="AlphaFoldDB" id="A0A0G1VWG8"/>
<name>A0A0G1VWG8_9BACT</name>
<comment type="caution">
    <text evidence="1">The sequence shown here is derived from an EMBL/GenBank/DDBJ whole genome shotgun (WGS) entry which is preliminary data.</text>
</comment>
<evidence type="ECO:0000313" key="2">
    <source>
        <dbReference type="Proteomes" id="UP000034588"/>
    </source>
</evidence>
<sequence>MPLKNFYTASTVKPGDIYCVTIKVMVQYDGTYRVYRCPWPNAEIGEDGSPQGDSLLLPSSELRKVVKALMPIVGVMARPDPTA</sequence>
<reference evidence="1 2" key="1">
    <citation type="journal article" date="2015" name="Nature">
        <title>rRNA introns, odd ribosomes, and small enigmatic genomes across a large radiation of phyla.</title>
        <authorList>
            <person name="Brown C.T."/>
            <person name="Hug L.A."/>
            <person name="Thomas B.C."/>
            <person name="Sharon I."/>
            <person name="Castelle C.J."/>
            <person name="Singh A."/>
            <person name="Wilkins M.J."/>
            <person name="Williams K.H."/>
            <person name="Banfield J.F."/>
        </authorList>
    </citation>
    <scope>NUCLEOTIDE SEQUENCE [LARGE SCALE GENOMIC DNA]</scope>
</reference>
<proteinExistence type="predicted"/>
<dbReference type="Proteomes" id="UP000034588">
    <property type="component" value="Unassembled WGS sequence"/>
</dbReference>